<protein>
    <submittedName>
        <fullName evidence="1">Uncharacterized protein</fullName>
    </submittedName>
</protein>
<sequence>MSRNGKPYQLVTLELDFEGTKVKIKTFEKDAEVGDFAQVSIGTRKNVYGAELAVVVDKIIPANEIEDNWK</sequence>
<organism evidence="1 2">
    <name type="scientific">Candidatus Mediterraneibacter stercoravium</name>
    <dbReference type="NCBI Taxonomy" id="2838685"/>
    <lineage>
        <taxon>Bacteria</taxon>
        <taxon>Bacillati</taxon>
        <taxon>Bacillota</taxon>
        <taxon>Clostridia</taxon>
        <taxon>Lachnospirales</taxon>
        <taxon>Lachnospiraceae</taxon>
        <taxon>Mediterraneibacter</taxon>
    </lineage>
</organism>
<reference evidence="1" key="1">
    <citation type="journal article" date="2021" name="PeerJ">
        <title>Extensive microbial diversity within the chicken gut microbiome revealed by metagenomics and culture.</title>
        <authorList>
            <person name="Gilroy R."/>
            <person name="Ravi A."/>
            <person name="Getino M."/>
            <person name="Pursley I."/>
            <person name="Horton D.L."/>
            <person name="Alikhan N.F."/>
            <person name="Baker D."/>
            <person name="Gharbi K."/>
            <person name="Hall N."/>
            <person name="Watson M."/>
            <person name="Adriaenssens E.M."/>
            <person name="Foster-Nyarko E."/>
            <person name="Jarju S."/>
            <person name="Secka A."/>
            <person name="Antonio M."/>
            <person name="Oren A."/>
            <person name="Chaudhuri R.R."/>
            <person name="La Ragione R."/>
            <person name="Hildebrand F."/>
            <person name="Pallen M.J."/>
        </authorList>
    </citation>
    <scope>NUCLEOTIDE SEQUENCE</scope>
    <source>
        <strain evidence="1">CHK196-3914</strain>
    </source>
</reference>
<dbReference type="EMBL" id="DXAY01000129">
    <property type="protein sequence ID" value="HIZ74677.1"/>
    <property type="molecule type" value="Genomic_DNA"/>
</dbReference>
<name>A0A9D2K1N6_9FIRM</name>
<evidence type="ECO:0000313" key="1">
    <source>
        <dbReference type="EMBL" id="HIZ74677.1"/>
    </source>
</evidence>
<comment type="caution">
    <text evidence="1">The sequence shown here is derived from an EMBL/GenBank/DDBJ whole genome shotgun (WGS) entry which is preliminary data.</text>
</comment>
<gene>
    <name evidence="1" type="ORF">H9723_05460</name>
</gene>
<accession>A0A9D2K1N6</accession>
<proteinExistence type="predicted"/>
<dbReference type="Proteomes" id="UP000824116">
    <property type="component" value="Unassembled WGS sequence"/>
</dbReference>
<evidence type="ECO:0000313" key="2">
    <source>
        <dbReference type="Proteomes" id="UP000824116"/>
    </source>
</evidence>
<dbReference type="AlphaFoldDB" id="A0A9D2K1N6"/>
<reference evidence="1" key="2">
    <citation type="submission" date="2021-04" db="EMBL/GenBank/DDBJ databases">
        <authorList>
            <person name="Gilroy R."/>
        </authorList>
    </citation>
    <scope>NUCLEOTIDE SEQUENCE</scope>
    <source>
        <strain evidence="1">CHK196-3914</strain>
    </source>
</reference>